<dbReference type="WBParaSite" id="PSAMB.scaffold21935size550.g38463.t1">
    <property type="protein sequence ID" value="PSAMB.scaffold21935size550.g38463.t1"/>
    <property type="gene ID" value="PSAMB.scaffold21935size550.g38463"/>
</dbReference>
<keyword evidence="1" id="KW-1185">Reference proteome</keyword>
<protein>
    <submittedName>
        <fullName evidence="2">Uncharacterized protein</fullName>
    </submittedName>
</protein>
<sequence length="109" mass="11760">MELPAGMMGPLAADEELQALLETVDAAAAEPAVVPVAYRKRASPATNYQYQAVLPKQIKLEPPAAPGESYGLPPASQYHVAADKLNNETNHRKTKVYISGGRMLKTEEL</sequence>
<dbReference type="AlphaFoldDB" id="A0A914VM70"/>
<evidence type="ECO:0000313" key="2">
    <source>
        <dbReference type="WBParaSite" id="PSAMB.scaffold21935size550.g38463.t1"/>
    </source>
</evidence>
<reference evidence="2" key="1">
    <citation type="submission" date="2022-11" db="UniProtKB">
        <authorList>
            <consortium name="WormBaseParasite"/>
        </authorList>
    </citation>
    <scope>IDENTIFICATION</scope>
</reference>
<accession>A0A914VM70</accession>
<proteinExistence type="predicted"/>
<dbReference type="Proteomes" id="UP000887566">
    <property type="component" value="Unplaced"/>
</dbReference>
<organism evidence="1 2">
    <name type="scientific">Plectus sambesii</name>
    <dbReference type="NCBI Taxonomy" id="2011161"/>
    <lineage>
        <taxon>Eukaryota</taxon>
        <taxon>Metazoa</taxon>
        <taxon>Ecdysozoa</taxon>
        <taxon>Nematoda</taxon>
        <taxon>Chromadorea</taxon>
        <taxon>Plectida</taxon>
        <taxon>Plectina</taxon>
        <taxon>Plectoidea</taxon>
        <taxon>Plectidae</taxon>
        <taxon>Plectus</taxon>
    </lineage>
</organism>
<name>A0A914VM70_9BILA</name>
<evidence type="ECO:0000313" key="1">
    <source>
        <dbReference type="Proteomes" id="UP000887566"/>
    </source>
</evidence>